<dbReference type="NCBIfam" id="TIGR03824">
    <property type="entry name" value="FlgM_jcvi"/>
    <property type="match status" value="1"/>
</dbReference>
<dbReference type="AlphaFoldDB" id="A0A410MG75"/>
<evidence type="ECO:0000256" key="6">
    <source>
        <dbReference type="ARBA" id="ARBA00023163"/>
    </source>
</evidence>
<keyword evidence="9" id="KW-0966">Cell projection</keyword>
<keyword evidence="6" id="KW-0804">Transcription</keyword>
<dbReference type="Pfam" id="PF04316">
    <property type="entry name" value="FlgM"/>
    <property type="match status" value="1"/>
</dbReference>
<feature type="compositionally biased region" description="Polar residues" evidence="7">
    <location>
        <begin position="36"/>
        <end position="45"/>
    </location>
</feature>
<reference evidence="9 10" key="1">
    <citation type="submission" date="2018-01" db="EMBL/GenBank/DDBJ databases">
        <title>The whole genome sequencing and assembly of Halobacillus litoralis ERB031 strain.</title>
        <authorList>
            <person name="Lee S.-J."/>
            <person name="Park M.-K."/>
            <person name="Kim J.-Y."/>
            <person name="Lee Y.-J."/>
            <person name="Yi H."/>
            <person name="Bahn Y.-S."/>
            <person name="Kim J.F."/>
            <person name="Lee D.-W."/>
        </authorList>
    </citation>
    <scope>NUCLEOTIDE SEQUENCE [LARGE SCALE GENOMIC DNA]</scope>
    <source>
        <strain evidence="9 10">ERB 031</strain>
    </source>
</reference>
<evidence type="ECO:0000256" key="4">
    <source>
        <dbReference type="ARBA" id="ARBA00022795"/>
    </source>
</evidence>
<evidence type="ECO:0000256" key="2">
    <source>
        <dbReference type="ARBA" id="ARBA00017823"/>
    </source>
</evidence>
<protein>
    <recommendedName>
        <fullName evidence="2">Negative regulator of flagellin synthesis</fullName>
    </recommendedName>
</protein>
<feature type="compositionally biased region" description="Polar residues" evidence="7">
    <location>
        <begin position="1"/>
        <end position="27"/>
    </location>
</feature>
<evidence type="ECO:0000256" key="3">
    <source>
        <dbReference type="ARBA" id="ARBA00022491"/>
    </source>
</evidence>
<evidence type="ECO:0000313" key="10">
    <source>
        <dbReference type="Proteomes" id="UP000287756"/>
    </source>
</evidence>
<dbReference type="Proteomes" id="UP000287756">
    <property type="component" value="Chromosome"/>
</dbReference>
<dbReference type="SUPFAM" id="SSF101498">
    <property type="entry name" value="Anti-sigma factor FlgM"/>
    <property type="match status" value="1"/>
</dbReference>
<feature type="domain" description="Anti-sigma-28 factor FlgM C-terminal" evidence="8">
    <location>
        <begin position="32"/>
        <end position="81"/>
    </location>
</feature>
<evidence type="ECO:0000256" key="7">
    <source>
        <dbReference type="SAM" id="MobiDB-lite"/>
    </source>
</evidence>
<sequence>MKINGPNQTNFNPYQKQVNKQESMKNQQKSEDKVEISNQAKQMQESGKPDPARQKLVNQIKADVDTGNYRVDSQATAKKMFDFWSSKG</sequence>
<dbReference type="InterPro" id="IPR035890">
    <property type="entry name" value="Anti-sigma-28_factor_FlgM_sf"/>
</dbReference>
<proteinExistence type="inferred from homology"/>
<dbReference type="GO" id="GO:0044781">
    <property type="term" value="P:bacterial-type flagellum organization"/>
    <property type="evidence" value="ECO:0007669"/>
    <property type="project" value="UniProtKB-KW"/>
</dbReference>
<feature type="region of interest" description="Disordered" evidence="7">
    <location>
        <begin position="1"/>
        <end position="53"/>
    </location>
</feature>
<dbReference type="InterPro" id="IPR031316">
    <property type="entry name" value="FlgM_C"/>
</dbReference>
<name>A0A410MG75_9BACI</name>
<dbReference type="KEGG" id="hli:HLI_16555"/>
<dbReference type="EMBL" id="CP026118">
    <property type="protein sequence ID" value="QAS53700.1"/>
    <property type="molecule type" value="Genomic_DNA"/>
</dbReference>
<evidence type="ECO:0000256" key="1">
    <source>
        <dbReference type="ARBA" id="ARBA00005322"/>
    </source>
</evidence>
<comment type="similarity">
    <text evidence="1">Belongs to the FlgM family.</text>
</comment>
<evidence type="ECO:0000313" key="9">
    <source>
        <dbReference type="EMBL" id="QAS53700.1"/>
    </source>
</evidence>
<keyword evidence="9" id="KW-0282">Flagellum</keyword>
<gene>
    <name evidence="9" type="primary">flgM</name>
    <name evidence="9" type="ORF">HLI_16555</name>
</gene>
<evidence type="ECO:0000259" key="8">
    <source>
        <dbReference type="Pfam" id="PF04316"/>
    </source>
</evidence>
<accession>A0A410MG75</accession>
<dbReference type="InterPro" id="IPR007412">
    <property type="entry name" value="FlgM"/>
</dbReference>
<keyword evidence="9" id="KW-0969">Cilium</keyword>
<dbReference type="RefSeq" id="WP_128525969.1">
    <property type="nucleotide sequence ID" value="NZ_CANLVY010000001.1"/>
</dbReference>
<dbReference type="OrthoDB" id="2991036at2"/>
<evidence type="ECO:0000256" key="5">
    <source>
        <dbReference type="ARBA" id="ARBA00023015"/>
    </source>
</evidence>
<keyword evidence="5" id="KW-0805">Transcription regulation</keyword>
<organism evidence="9 10">
    <name type="scientific">Halobacillus litoralis</name>
    <dbReference type="NCBI Taxonomy" id="45668"/>
    <lineage>
        <taxon>Bacteria</taxon>
        <taxon>Bacillati</taxon>
        <taxon>Bacillota</taxon>
        <taxon>Bacilli</taxon>
        <taxon>Bacillales</taxon>
        <taxon>Bacillaceae</taxon>
        <taxon>Halobacillus</taxon>
    </lineage>
</organism>
<keyword evidence="4" id="KW-1005">Bacterial flagellum biogenesis</keyword>
<dbReference type="GO" id="GO:0045892">
    <property type="term" value="P:negative regulation of DNA-templated transcription"/>
    <property type="evidence" value="ECO:0007669"/>
    <property type="project" value="InterPro"/>
</dbReference>
<keyword evidence="3" id="KW-0678">Repressor</keyword>